<dbReference type="GO" id="GO:0007005">
    <property type="term" value="P:mitochondrion organization"/>
    <property type="evidence" value="ECO:0007669"/>
    <property type="project" value="InterPro"/>
</dbReference>
<organism evidence="2 3">
    <name type="scientific">Rhizopus delemar (strain RA 99-880 / ATCC MYA-4621 / FGSC 9543 / NRRL 43880)</name>
    <name type="common">Mucormycosis agent</name>
    <name type="synonym">Rhizopus arrhizus var. delemar</name>
    <dbReference type="NCBI Taxonomy" id="246409"/>
    <lineage>
        <taxon>Eukaryota</taxon>
        <taxon>Fungi</taxon>
        <taxon>Fungi incertae sedis</taxon>
        <taxon>Mucoromycota</taxon>
        <taxon>Mucoromycotina</taxon>
        <taxon>Mucoromycetes</taxon>
        <taxon>Mucorales</taxon>
        <taxon>Mucorineae</taxon>
        <taxon>Rhizopodaceae</taxon>
        <taxon>Rhizopus</taxon>
    </lineage>
</organism>
<dbReference type="Pfam" id="PF14881">
    <property type="entry name" value="Tubulin_3"/>
    <property type="match status" value="1"/>
</dbReference>
<dbReference type="GO" id="GO:0005739">
    <property type="term" value="C:mitochondrion"/>
    <property type="evidence" value="ECO:0007669"/>
    <property type="project" value="TreeGrafter"/>
</dbReference>
<name>I1C6F1_RHIO9</name>
<dbReference type="InterPro" id="IPR029209">
    <property type="entry name" value="DML1/Misato_tubulin"/>
</dbReference>
<dbReference type="eggNOG" id="KOG2530">
    <property type="taxonomic scope" value="Eukaryota"/>
</dbReference>
<dbReference type="AlphaFoldDB" id="I1C6F1"/>
<dbReference type="VEuPathDB" id="FungiDB:RO3G_08736"/>
<dbReference type="EMBL" id="CH476737">
    <property type="protein sequence ID" value="EIE84031.1"/>
    <property type="molecule type" value="Genomic_DNA"/>
</dbReference>
<dbReference type="InterPro" id="IPR036525">
    <property type="entry name" value="Tubulin/FtsZ_GTPase_sf"/>
</dbReference>
<dbReference type="GeneID" id="93615707"/>
<sequence>MNTDAVEELESSVNNWSDFNRINFHPRSINPIVTHQAEDEVNRFDNYTIGKEAYTENEKEAEIFDNSLRLFAEECDSLQGFHILTDVDDAFGGFTEGLLHDLRDEFGKLSILTYGLSDSFAYYRNERMKQKIELNRALSITHLSELSSEYSRYHTSAIIAAAIETNSLPYRLKKNPITLADSISRLSYVRNTRLATLSVSLPFMKENTNSLPLLSHVAKIEKEDVYSQTIVTRGLQINTDIESINPLQSTFNLETLLPLPDSYPHILTLHENKVPVMTQFESGAQNKANLEHQIKTMETIDFQDFYEFKQTREDFLEIKEALITLSDTYNKDDALE</sequence>
<dbReference type="Gene3D" id="3.40.50.1440">
    <property type="entry name" value="Tubulin/FtsZ, GTPase domain"/>
    <property type="match status" value="1"/>
</dbReference>
<dbReference type="SUPFAM" id="SSF52490">
    <property type="entry name" value="Tubulin nucleotide-binding domain-like"/>
    <property type="match status" value="1"/>
</dbReference>
<feature type="domain" description="DML1/Misato tubulin" evidence="1">
    <location>
        <begin position="11"/>
        <end position="172"/>
    </location>
</feature>
<dbReference type="OrthoDB" id="271881at2759"/>
<proteinExistence type="predicted"/>
<dbReference type="PANTHER" id="PTHR13391">
    <property type="entry name" value="MITOCHONDRIAL DISTRIBUTION REGULATOR MISATO"/>
    <property type="match status" value="1"/>
</dbReference>
<gene>
    <name evidence="2" type="ORF">RO3G_08736</name>
</gene>
<evidence type="ECO:0000313" key="3">
    <source>
        <dbReference type="Proteomes" id="UP000009138"/>
    </source>
</evidence>
<dbReference type="RefSeq" id="XP_067519427.1">
    <property type="nucleotide sequence ID" value="XM_067663326.1"/>
</dbReference>
<dbReference type="OMA" id="CEIDEKS"/>
<evidence type="ECO:0000313" key="2">
    <source>
        <dbReference type="EMBL" id="EIE84031.1"/>
    </source>
</evidence>
<reference evidence="2 3" key="1">
    <citation type="journal article" date="2009" name="PLoS Genet.">
        <title>Genomic analysis of the basal lineage fungus Rhizopus oryzae reveals a whole-genome duplication.</title>
        <authorList>
            <person name="Ma L.-J."/>
            <person name="Ibrahim A.S."/>
            <person name="Skory C."/>
            <person name="Grabherr M.G."/>
            <person name="Burger G."/>
            <person name="Butler M."/>
            <person name="Elias M."/>
            <person name="Idnurm A."/>
            <person name="Lang B.F."/>
            <person name="Sone T."/>
            <person name="Abe A."/>
            <person name="Calvo S.E."/>
            <person name="Corrochano L.M."/>
            <person name="Engels R."/>
            <person name="Fu J."/>
            <person name="Hansberg W."/>
            <person name="Kim J.-M."/>
            <person name="Kodira C.D."/>
            <person name="Koehrsen M.J."/>
            <person name="Liu B."/>
            <person name="Miranda-Saavedra D."/>
            <person name="O'Leary S."/>
            <person name="Ortiz-Castellanos L."/>
            <person name="Poulter R."/>
            <person name="Rodriguez-Romero J."/>
            <person name="Ruiz-Herrera J."/>
            <person name="Shen Y.-Q."/>
            <person name="Zeng Q."/>
            <person name="Galagan J."/>
            <person name="Birren B.W."/>
            <person name="Cuomo C.A."/>
            <person name="Wickes B.L."/>
        </authorList>
    </citation>
    <scope>NUCLEOTIDE SEQUENCE [LARGE SCALE GENOMIC DNA]</scope>
    <source>
        <strain evidence="3">RA 99-880 / ATCC MYA-4621 / FGSC 9543 / NRRL 43880</strain>
    </source>
</reference>
<dbReference type="Proteomes" id="UP000009138">
    <property type="component" value="Unassembled WGS sequence"/>
</dbReference>
<protein>
    <recommendedName>
        <fullName evidence="1">DML1/Misato tubulin domain-containing protein</fullName>
    </recommendedName>
</protein>
<keyword evidence="3" id="KW-1185">Reference proteome</keyword>
<dbReference type="PANTHER" id="PTHR13391:SF0">
    <property type="entry name" value="PROTEIN MISATO HOMOLOG 1"/>
    <property type="match status" value="1"/>
</dbReference>
<dbReference type="STRING" id="246409.I1C6F1"/>
<evidence type="ECO:0000259" key="1">
    <source>
        <dbReference type="Pfam" id="PF14881"/>
    </source>
</evidence>
<dbReference type="InParanoid" id="I1C6F1"/>
<dbReference type="InterPro" id="IPR049942">
    <property type="entry name" value="DML1/Misato"/>
</dbReference>
<accession>I1C6F1</accession>